<dbReference type="GO" id="GO:0055085">
    <property type="term" value="P:transmembrane transport"/>
    <property type="evidence" value="ECO:0007669"/>
    <property type="project" value="InterPro"/>
</dbReference>
<dbReference type="AlphaFoldDB" id="A0A6J4S8U3"/>
<feature type="region of interest" description="Disordered" evidence="5">
    <location>
        <begin position="51"/>
        <end position="111"/>
    </location>
</feature>
<reference evidence="8" key="1">
    <citation type="submission" date="2020-02" db="EMBL/GenBank/DDBJ databases">
        <authorList>
            <person name="Meier V. D."/>
        </authorList>
    </citation>
    <scope>NUCLEOTIDE SEQUENCE</scope>
    <source>
        <strain evidence="8">AVDCRST_MAG09</strain>
    </source>
</reference>
<dbReference type="Gene3D" id="3.30.1150.10">
    <property type="match status" value="1"/>
</dbReference>
<evidence type="ECO:0000313" key="8">
    <source>
        <dbReference type="EMBL" id="CAA9487583.1"/>
    </source>
</evidence>
<gene>
    <name evidence="8" type="ORF">AVDCRST_MAG09-625</name>
</gene>
<evidence type="ECO:0000256" key="6">
    <source>
        <dbReference type="SAM" id="Phobius"/>
    </source>
</evidence>
<protein>
    <recommendedName>
        <fullName evidence="7">TonB C-terminal domain-containing protein</fullName>
    </recommendedName>
</protein>
<keyword evidence="4 6" id="KW-0472">Membrane</keyword>
<evidence type="ECO:0000256" key="3">
    <source>
        <dbReference type="ARBA" id="ARBA00022989"/>
    </source>
</evidence>
<organism evidence="8">
    <name type="scientific">uncultured Sphingomonas sp</name>
    <dbReference type="NCBI Taxonomy" id="158754"/>
    <lineage>
        <taxon>Bacteria</taxon>
        <taxon>Pseudomonadati</taxon>
        <taxon>Pseudomonadota</taxon>
        <taxon>Alphaproteobacteria</taxon>
        <taxon>Sphingomonadales</taxon>
        <taxon>Sphingomonadaceae</taxon>
        <taxon>Sphingomonas</taxon>
        <taxon>environmental samples</taxon>
    </lineage>
</organism>
<feature type="transmembrane region" description="Helical" evidence="6">
    <location>
        <begin position="18"/>
        <end position="36"/>
    </location>
</feature>
<dbReference type="SUPFAM" id="SSF74653">
    <property type="entry name" value="TolA/TonB C-terminal domain"/>
    <property type="match status" value="1"/>
</dbReference>
<proteinExistence type="predicted"/>
<sequence>MLAYAAHRRQQRKLSPTALSLIVGAHAVALALLIGAKMEVSGPPPVTKTWVKHIPLPPEPLPPPPPQSQPQLAPRTPAPQPSNLTQPKPLIDTPTAAPTIDLGPPTTTIVPDIRPVLETPLRPLPPALDPPKPAPPIRVAARFNTPADLLRPPYPEGKRQGEEEATLRLRLLIDARGRVTSVESVGPADPEFLASARRHLVRHWRYQPATENGRSIGSTLVITLRFQLEDA</sequence>
<dbReference type="InterPro" id="IPR006260">
    <property type="entry name" value="TonB/TolA_C"/>
</dbReference>
<evidence type="ECO:0000256" key="4">
    <source>
        <dbReference type="ARBA" id="ARBA00023136"/>
    </source>
</evidence>
<dbReference type="Pfam" id="PF03544">
    <property type="entry name" value="TonB_C"/>
    <property type="match status" value="1"/>
</dbReference>
<accession>A0A6J4S8U3</accession>
<evidence type="ECO:0000256" key="1">
    <source>
        <dbReference type="ARBA" id="ARBA00004167"/>
    </source>
</evidence>
<dbReference type="GO" id="GO:0016020">
    <property type="term" value="C:membrane"/>
    <property type="evidence" value="ECO:0007669"/>
    <property type="project" value="UniProtKB-SubCell"/>
</dbReference>
<evidence type="ECO:0000256" key="2">
    <source>
        <dbReference type="ARBA" id="ARBA00022692"/>
    </source>
</evidence>
<dbReference type="PROSITE" id="PS52015">
    <property type="entry name" value="TONB_CTD"/>
    <property type="match status" value="1"/>
</dbReference>
<evidence type="ECO:0000256" key="5">
    <source>
        <dbReference type="SAM" id="MobiDB-lite"/>
    </source>
</evidence>
<keyword evidence="2 6" id="KW-0812">Transmembrane</keyword>
<name>A0A6J4S8U3_9SPHN</name>
<keyword evidence="3 6" id="KW-1133">Transmembrane helix</keyword>
<dbReference type="RefSeq" id="WP_294171298.1">
    <property type="nucleotide sequence ID" value="NZ_CADCVZ010000001.1"/>
</dbReference>
<evidence type="ECO:0000259" key="7">
    <source>
        <dbReference type="PROSITE" id="PS52015"/>
    </source>
</evidence>
<feature type="compositionally biased region" description="Pro residues" evidence="5">
    <location>
        <begin position="55"/>
        <end position="68"/>
    </location>
</feature>
<feature type="domain" description="TonB C-terminal" evidence="7">
    <location>
        <begin position="139"/>
        <end position="231"/>
    </location>
</feature>
<dbReference type="InterPro" id="IPR037682">
    <property type="entry name" value="TonB_C"/>
</dbReference>
<comment type="subcellular location">
    <subcellularLocation>
        <location evidence="1">Membrane</location>
        <topology evidence="1">Single-pass membrane protein</topology>
    </subcellularLocation>
</comment>
<dbReference type="EMBL" id="CADCVZ010000001">
    <property type="protein sequence ID" value="CAA9487583.1"/>
    <property type="molecule type" value="Genomic_DNA"/>
</dbReference>
<dbReference type="NCBIfam" id="TIGR01352">
    <property type="entry name" value="tonB_Cterm"/>
    <property type="match status" value="1"/>
</dbReference>